<name>A0A1F2WJC3_9ACTN</name>
<proteinExistence type="predicted"/>
<dbReference type="Proteomes" id="UP000177876">
    <property type="component" value="Unassembled WGS sequence"/>
</dbReference>
<protein>
    <recommendedName>
        <fullName evidence="3">DUF4878 domain-containing protein</fullName>
    </recommendedName>
</protein>
<dbReference type="PROSITE" id="PS51257">
    <property type="entry name" value="PROKAR_LIPOPROTEIN"/>
    <property type="match status" value="1"/>
</dbReference>
<sequence>MLHVRFRRPWLASVIAILILTGFAVAGCGARSGMDEQQLVVDKAINSAIAGDDLQFLSLVAPAFREEASLQMPEATEGELAAVMAAGFLEDIPFASIKSANYETEADADKAVVHLWGIFVDAGGEGISIELPDALRIPLVREGGRWYLDLLDI</sequence>
<comment type="caution">
    <text evidence="1">The sequence shown here is derived from an EMBL/GenBank/DDBJ whole genome shotgun (WGS) entry which is preliminary data.</text>
</comment>
<dbReference type="EMBL" id="MELK01000040">
    <property type="protein sequence ID" value="OFW56947.1"/>
    <property type="molecule type" value="Genomic_DNA"/>
</dbReference>
<dbReference type="STRING" id="1797197.A2Y75_07260"/>
<evidence type="ECO:0008006" key="3">
    <source>
        <dbReference type="Google" id="ProtNLM"/>
    </source>
</evidence>
<reference evidence="1 2" key="1">
    <citation type="journal article" date="2016" name="Nat. Commun.">
        <title>Thousands of microbial genomes shed light on interconnected biogeochemical processes in an aquifer system.</title>
        <authorList>
            <person name="Anantharaman K."/>
            <person name="Brown C.T."/>
            <person name="Hug L.A."/>
            <person name="Sharon I."/>
            <person name="Castelle C.J."/>
            <person name="Probst A.J."/>
            <person name="Thomas B.C."/>
            <person name="Singh A."/>
            <person name="Wilkins M.J."/>
            <person name="Karaoz U."/>
            <person name="Brodie E.L."/>
            <person name="Williams K.H."/>
            <person name="Hubbard S.S."/>
            <person name="Banfield J.F."/>
        </authorList>
    </citation>
    <scope>NUCLEOTIDE SEQUENCE [LARGE SCALE GENOMIC DNA]</scope>
</reference>
<dbReference type="AlphaFoldDB" id="A0A1F2WJC3"/>
<accession>A0A1F2WJC3</accession>
<gene>
    <name evidence="1" type="ORF">A2Y75_07260</name>
</gene>
<evidence type="ECO:0000313" key="1">
    <source>
        <dbReference type="EMBL" id="OFW56947.1"/>
    </source>
</evidence>
<evidence type="ECO:0000313" key="2">
    <source>
        <dbReference type="Proteomes" id="UP000177876"/>
    </source>
</evidence>
<organism evidence="1 2">
    <name type="scientific">Candidatus Solincola sediminis</name>
    <dbReference type="NCBI Taxonomy" id="1797199"/>
    <lineage>
        <taxon>Bacteria</taxon>
        <taxon>Bacillati</taxon>
        <taxon>Actinomycetota</taxon>
        <taxon>Candidatus Geothermincolia</taxon>
        <taxon>Candidatus Geothermincolales</taxon>
        <taxon>Candidatus Geothermincolaceae</taxon>
        <taxon>Candidatus Solincola</taxon>
    </lineage>
</organism>